<evidence type="ECO:0000256" key="1">
    <source>
        <dbReference type="SAM" id="MobiDB-lite"/>
    </source>
</evidence>
<keyword evidence="2" id="KW-0812">Transmembrane</keyword>
<dbReference type="EMBL" id="JARJCW010000031">
    <property type="protein sequence ID" value="KAJ7209296.1"/>
    <property type="molecule type" value="Genomic_DNA"/>
</dbReference>
<organism evidence="3 4">
    <name type="scientific">Mycena pura</name>
    <dbReference type="NCBI Taxonomy" id="153505"/>
    <lineage>
        <taxon>Eukaryota</taxon>
        <taxon>Fungi</taxon>
        <taxon>Dikarya</taxon>
        <taxon>Basidiomycota</taxon>
        <taxon>Agaricomycotina</taxon>
        <taxon>Agaricomycetes</taxon>
        <taxon>Agaricomycetidae</taxon>
        <taxon>Agaricales</taxon>
        <taxon>Marasmiineae</taxon>
        <taxon>Mycenaceae</taxon>
        <taxon>Mycena</taxon>
    </lineage>
</organism>
<evidence type="ECO:0000313" key="4">
    <source>
        <dbReference type="Proteomes" id="UP001219525"/>
    </source>
</evidence>
<dbReference type="AlphaFoldDB" id="A0AAD6YB37"/>
<keyword evidence="4" id="KW-1185">Reference proteome</keyword>
<evidence type="ECO:0000256" key="2">
    <source>
        <dbReference type="SAM" id="Phobius"/>
    </source>
</evidence>
<accession>A0AAD6YB37</accession>
<keyword evidence="2" id="KW-0472">Membrane</keyword>
<proteinExistence type="predicted"/>
<sequence>MKSAGTEIAAARRSRAGKAVGGSWTLTVHGEGAARVNGVRAGPPESRLGSTVIYQVRQAARIELAPELGSDSSSMPVPISGASSTTRGQQFRHQITPDLERIPTTTDYDALKAVMSMGRRRIIATYRVAVAATRGCLLLLIVLRWLVLTVLRLVIRNVDGLTRIDIAPVCKGGGGRFSWGRPQGWPAHGVKWSGGAGVMGVAVGVDRQQWRAGGVLVEVCEGGVVVSQQGESRMRCQVAAASCGQLVGGRCRRHHENGCRRCRNRGERTPKHSTRVLANPIGLRATHLTRQKGPSQGTPGSSFESGPNG</sequence>
<feature type="compositionally biased region" description="Polar residues" evidence="1">
    <location>
        <begin position="70"/>
        <end position="89"/>
    </location>
</feature>
<dbReference type="Proteomes" id="UP001219525">
    <property type="component" value="Unassembled WGS sequence"/>
</dbReference>
<feature type="compositionally biased region" description="Polar residues" evidence="1">
    <location>
        <begin position="292"/>
        <end position="309"/>
    </location>
</feature>
<name>A0AAD6YB37_9AGAR</name>
<reference evidence="3" key="1">
    <citation type="submission" date="2023-03" db="EMBL/GenBank/DDBJ databases">
        <title>Massive genome expansion in bonnet fungi (Mycena s.s.) driven by repeated elements and novel gene families across ecological guilds.</title>
        <authorList>
            <consortium name="Lawrence Berkeley National Laboratory"/>
            <person name="Harder C.B."/>
            <person name="Miyauchi S."/>
            <person name="Viragh M."/>
            <person name="Kuo A."/>
            <person name="Thoen E."/>
            <person name="Andreopoulos B."/>
            <person name="Lu D."/>
            <person name="Skrede I."/>
            <person name="Drula E."/>
            <person name="Henrissat B."/>
            <person name="Morin E."/>
            <person name="Kohler A."/>
            <person name="Barry K."/>
            <person name="LaButti K."/>
            <person name="Morin E."/>
            <person name="Salamov A."/>
            <person name="Lipzen A."/>
            <person name="Mereny Z."/>
            <person name="Hegedus B."/>
            <person name="Baldrian P."/>
            <person name="Stursova M."/>
            <person name="Weitz H."/>
            <person name="Taylor A."/>
            <person name="Grigoriev I.V."/>
            <person name="Nagy L.G."/>
            <person name="Martin F."/>
            <person name="Kauserud H."/>
        </authorList>
    </citation>
    <scope>NUCLEOTIDE SEQUENCE</scope>
    <source>
        <strain evidence="3">9144</strain>
    </source>
</reference>
<protein>
    <submittedName>
        <fullName evidence="3">Uncharacterized protein</fullName>
    </submittedName>
</protein>
<comment type="caution">
    <text evidence="3">The sequence shown here is derived from an EMBL/GenBank/DDBJ whole genome shotgun (WGS) entry which is preliminary data.</text>
</comment>
<keyword evidence="2" id="KW-1133">Transmembrane helix</keyword>
<feature type="transmembrane region" description="Helical" evidence="2">
    <location>
        <begin position="124"/>
        <end position="147"/>
    </location>
</feature>
<feature type="region of interest" description="Disordered" evidence="1">
    <location>
        <begin position="284"/>
        <end position="309"/>
    </location>
</feature>
<gene>
    <name evidence="3" type="ORF">GGX14DRAFT_395402</name>
</gene>
<feature type="region of interest" description="Disordered" evidence="1">
    <location>
        <begin position="68"/>
        <end position="89"/>
    </location>
</feature>
<evidence type="ECO:0000313" key="3">
    <source>
        <dbReference type="EMBL" id="KAJ7209296.1"/>
    </source>
</evidence>